<keyword evidence="14 18" id="KW-0472">Membrane</keyword>
<dbReference type="OrthoDB" id="6500128at2759"/>
<dbReference type="GO" id="GO:0005737">
    <property type="term" value="C:cytoplasm"/>
    <property type="evidence" value="ECO:0007669"/>
    <property type="project" value="UniProtKB-ARBA"/>
</dbReference>
<feature type="chain" id="PRO_5040737985" description="mannan endo-1,6-alpha-mannosidase" evidence="19">
    <location>
        <begin position="23"/>
        <end position="1867"/>
    </location>
</feature>
<keyword evidence="10" id="KW-0547">Nucleotide-binding</keyword>
<dbReference type="FunFam" id="3.40.50.300:FF:001577">
    <property type="entry name" value="ABC bile acid transporter"/>
    <property type="match status" value="1"/>
</dbReference>
<evidence type="ECO:0000256" key="12">
    <source>
        <dbReference type="ARBA" id="ARBA00022840"/>
    </source>
</evidence>
<keyword evidence="8 19" id="KW-0732">Signal</keyword>
<dbReference type="Pfam" id="PF03663">
    <property type="entry name" value="Glyco_hydro_76"/>
    <property type="match status" value="1"/>
</dbReference>
<keyword evidence="12" id="KW-0067">ATP-binding</keyword>
<keyword evidence="7 18" id="KW-0812">Transmembrane</keyword>
<accession>A0A9W9VXE2</accession>
<feature type="transmembrane region" description="Helical" evidence="18">
    <location>
        <begin position="590"/>
        <end position="610"/>
    </location>
</feature>
<evidence type="ECO:0000313" key="22">
    <source>
        <dbReference type="EMBL" id="KAJ5391188.1"/>
    </source>
</evidence>
<evidence type="ECO:0000256" key="11">
    <source>
        <dbReference type="ARBA" id="ARBA00022801"/>
    </source>
</evidence>
<feature type="transmembrane region" description="Helical" evidence="18">
    <location>
        <begin position="854"/>
        <end position="872"/>
    </location>
</feature>
<feature type="transmembrane region" description="Helical" evidence="18">
    <location>
        <begin position="701"/>
        <end position="722"/>
    </location>
</feature>
<protein>
    <recommendedName>
        <fullName evidence="5">mannan endo-1,6-alpha-mannosidase</fullName>
        <ecNumber evidence="5">3.2.1.101</ecNumber>
    </recommendedName>
</protein>
<evidence type="ECO:0000256" key="2">
    <source>
        <dbReference type="ARBA" id="ARBA00004141"/>
    </source>
</evidence>
<keyword evidence="6" id="KW-0813">Transport</keyword>
<dbReference type="PROSITE" id="PS00211">
    <property type="entry name" value="ABC_TRANSPORTER_1"/>
    <property type="match status" value="1"/>
</dbReference>
<dbReference type="RefSeq" id="XP_056486866.1">
    <property type="nucleotide sequence ID" value="XM_056631315.1"/>
</dbReference>
<feature type="compositionally biased region" description="Acidic residues" evidence="17">
    <location>
        <begin position="1276"/>
        <end position="1288"/>
    </location>
</feature>
<keyword evidence="15" id="KW-0325">Glycoprotein</keyword>
<dbReference type="CDD" id="cd03244">
    <property type="entry name" value="ABCC_MRP_domain2"/>
    <property type="match status" value="1"/>
</dbReference>
<keyword evidence="16" id="KW-0326">Glycosidase</keyword>
<evidence type="ECO:0000256" key="3">
    <source>
        <dbReference type="ARBA" id="ARBA00004308"/>
    </source>
</evidence>
<dbReference type="FunFam" id="1.50.10.20:FF:000006">
    <property type="entry name" value="Mannan endo-1,6-alpha-mannosidase"/>
    <property type="match status" value="1"/>
</dbReference>
<organism evidence="22 23">
    <name type="scientific">Penicillium cosmopolitanum</name>
    <dbReference type="NCBI Taxonomy" id="1131564"/>
    <lineage>
        <taxon>Eukaryota</taxon>
        <taxon>Fungi</taxon>
        <taxon>Dikarya</taxon>
        <taxon>Ascomycota</taxon>
        <taxon>Pezizomycotina</taxon>
        <taxon>Eurotiomycetes</taxon>
        <taxon>Eurotiomycetidae</taxon>
        <taxon>Eurotiales</taxon>
        <taxon>Aspergillaceae</taxon>
        <taxon>Penicillium</taxon>
    </lineage>
</organism>
<dbReference type="SUPFAM" id="SSF90123">
    <property type="entry name" value="ABC transporter transmembrane region"/>
    <property type="match status" value="2"/>
</dbReference>
<feature type="domain" description="ABC transporter" evidence="20">
    <location>
        <begin position="1048"/>
        <end position="1272"/>
    </location>
</feature>
<feature type="transmembrane region" description="Helical" evidence="18">
    <location>
        <begin position="559"/>
        <end position="578"/>
    </location>
</feature>
<feature type="transmembrane region" description="Helical" evidence="18">
    <location>
        <begin position="742"/>
        <end position="763"/>
    </location>
</feature>
<dbReference type="EC" id="3.2.1.101" evidence="5"/>
<evidence type="ECO:0000256" key="14">
    <source>
        <dbReference type="ARBA" id="ARBA00023136"/>
    </source>
</evidence>
<evidence type="ECO:0000256" key="15">
    <source>
        <dbReference type="ARBA" id="ARBA00023180"/>
    </source>
</evidence>
<dbReference type="SUPFAM" id="SSF48208">
    <property type="entry name" value="Six-hairpin glycosidases"/>
    <property type="match status" value="1"/>
</dbReference>
<evidence type="ECO:0000256" key="5">
    <source>
        <dbReference type="ARBA" id="ARBA00012350"/>
    </source>
</evidence>
<dbReference type="EMBL" id="JAPZBU010000008">
    <property type="protein sequence ID" value="KAJ5391188.1"/>
    <property type="molecule type" value="Genomic_DNA"/>
</dbReference>
<dbReference type="FunFam" id="3.40.50.300:FF:001751">
    <property type="entry name" value="ABC bile acid transporter"/>
    <property type="match status" value="1"/>
</dbReference>
<keyword evidence="23" id="KW-1185">Reference proteome</keyword>
<feature type="region of interest" description="Disordered" evidence="17">
    <location>
        <begin position="1264"/>
        <end position="1290"/>
    </location>
</feature>
<feature type="transmembrane region" description="Helical" evidence="18">
    <location>
        <begin position="505"/>
        <end position="522"/>
    </location>
</feature>
<feature type="transmembrane region" description="Helical" evidence="18">
    <location>
        <begin position="1377"/>
        <end position="1407"/>
    </location>
</feature>
<name>A0A9W9VXE2_9EURO</name>
<feature type="transmembrane region" description="Helical" evidence="18">
    <location>
        <begin position="450"/>
        <end position="471"/>
    </location>
</feature>
<dbReference type="GO" id="GO:0140359">
    <property type="term" value="F:ABC-type transporter activity"/>
    <property type="evidence" value="ECO:0007669"/>
    <property type="project" value="InterPro"/>
</dbReference>
<dbReference type="CDD" id="cd18596">
    <property type="entry name" value="ABC_6TM_VMR1_D1_like"/>
    <property type="match status" value="1"/>
</dbReference>
<reference evidence="22" key="2">
    <citation type="journal article" date="2023" name="IMA Fungus">
        <title>Comparative genomic study of the Penicillium genus elucidates a diverse pangenome and 15 lateral gene transfer events.</title>
        <authorList>
            <person name="Petersen C."/>
            <person name="Sorensen T."/>
            <person name="Nielsen M.R."/>
            <person name="Sondergaard T.E."/>
            <person name="Sorensen J.L."/>
            <person name="Fitzpatrick D.A."/>
            <person name="Frisvad J.C."/>
            <person name="Nielsen K.L."/>
        </authorList>
    </citation>
    <scope>NUCLEOTIDE SEQUENCE</scope>
    <source>
        <strain evidence="22">IBT 29677</strain>
    </source>
</reference>
<feature type="compositionally biased region" description="Polar residues" evidence="17">
    <location>
        <begin position="1264"/>
        <end position="1273"/>
    </location>
</feature>
<feature type="region of interest" description="Disordered" evidence="17">
    <location>
        <begin position="393"/>
        <end position="426"/>
    </location>
</feature>
<feature type="transmembrane region" description="Helical" evidence="18">
    <location>
        <begin position="1322"/>
        <end position="1343"/>
    </location>
</feature>
<comment type="similarity">
    <text evidence="4">Belongs to the glycosyl hydrolase 76 family.</text>
</comment>
<comment type="caution">
    <text evidence="22">The sequence shown here is derived from an EMBL/GenBank/DDBJ whole genome shotgun (WGS) entry which is preliminary data.</text>
</comment>
<dbReference type="PANTHER" id="PTHR24223:SF415">
    <property type="entry name" value="FI20190P1"/>
    <property type="match status" value="1"/>
</dbReference>
<dbReference type="GO" id="GO:0005975">
    <property type="term" value="P:carbohydrate metabolic process"/>
    <property type="evidence" value="ECO:0007669"/>
    <property type="project" value="InterPro"/>
</dbReference>
<dbReference type="InterPro" id="IPR008928">
    <property type="entry name" value="6-hairpin_glycosidase_sf"/>
</dbReference>
<evidence type="ECO:0000313" key="23">
    <source>
        <dbReference type="Proteomes" id="UP001147747"/>
    </source>
</evidence>
<keyword evidence="9" id="KW-0677">Repeat</keyword>
<dbReference type="InterPro" id="IPR011527">
    <property type="entry name" value="ABC1_TM_dom"/>
</dbReference>
<feature type="domain" description="ABC transmembrane type-1" evidence="21">
    <location>
        <begin position="1377"/>
        <end position="1616"/>
    </location>
</feature>
<dbReference type="Proteomes" id="UP001147747">
    <property type="component" value="Unassembled WGS sequence"/>
</dbReference>
<keyword evidence="13 18" id="KW-1133">Transmembrane helix</keyword>
<evidence type="ECO:0000256" key="10">
    <source>
        <dbReference type="ARBA" id="ARBA00022741"/>
    </source>
</evidence>
<gene>
    <name evidence="22" type="ORF">N7509_006678</name>
</gene>
<evidence type="ECO:0000256" key="18">
    <source>
        <dbReference type="SAM" id="Phobius"/>
    </source>
</evidence>
<dbReference type="GeneID" id="81370295"/>
<feature type="transmembrane region" description="Helical" evidence="18">
    <location>
        <begin position="534"/>
        <end position="552"/>
    </location>
</feature>
<dbReference type="GO" id="GO:0008496">
    <property type="term" value="F:mannan endo-1,6-alpha-mannosidase activity"/>
    <property type="evidence" value="ECO:0007669"/>
    <property type="project" value="UniProtKB-EC"/>
</dbReference>
<reference evidence="22" key="1">
    <citation type="submission" date="2022-12" db="EMBL/GenBank/DDBJ databases">
        <authorList>
            <person name="Petersen C."/>
        </authorList>
    </citation>
    <scope>NUCLEOTIDE SEQUENCE</scope>
    <source>
        <strain evidence="22">IBT 29677</strain>
    </source>
</reference>
<dbReference type="InterPro" id="IPR017871">
    <property type="entry name" value="ABC_transporter-like_CS"/>
</dbReference>
<dbReference type="GO" id="GO:0016020">
    <property type="term" value="C:membrane"/>
    <property type="evidence" value="ECO:0007669"/>
    <property type="project" value="UniProtKB-SubCell"/>
</dbReference>
<feature type="transmembrane region" description="Helical" evidence="18">
    <location>
        <begin position="1561"/>
        <end position="1582"/>
    </location>
</feature>
<dbReference type="PROSITE" id="PS50929">
    <property type="entry name" value="ABC_TM1F"/>
    <property type="match status" value="2"/>
</dbReference>
<dbReference type="PROSITE" id="PS50893">
    <property type="entry name" value="ABC_TRANSPORTER_2"/>
    <property type="match status" value="2"/>
</dbReference>
<evidence type="ECO:0000256" key="17">
    <source>
        <dbReference type="SAM" id="MobiDB-lite"/>
    </source>
</evidence>
<feature type="domain" description="ABC transmembrane type-1" evidence="21">
    <location>
        <begin position="702"/>
        <end position="1017"/>
    </location>
</feature>
<evidence type="ECO:0000256" key="4">
    <source>
        <dbReference type="ARBA" id="ARBA00009699"/>
    </source>
</evidence>
<dbReference type="SMART" id="SM00382">
    <property type="entry name" value="AAA"/>
    <property type="match status" value="2"/>
</dbReference>
<feature type="region of interest" description="Disordered" evidence="17">
    <location>
        <begin position="800"/>
        <end position="823"/>
    </location>
</feature>
<dbReference type="FunFam" id="1.20.1560.10:FF:000013">
    <property type="entry name" value="ABC transporter C family member 2"/>
    <property type="match status" value="1"/>
</dbReference>
<evidence type="ECO:0000256" key="19">
    <source>
        <dbReference type="SAM" id="SignalP"/>
    </source>
</evidence>
<dbReference type="InterPro" id="IPR003593">
    <property type="entry name" value="AAA+_ATPase"/>
</dbReference>
<evidence type="ECO:0000259" key="20">
    <source>
        <dbReference type="PROSITE" id="PS50893"/>
    </source>
</evidence>
<feature type="transmembrane region" description="Helical" evidence="18">
    <location>
        <begin position="954"/>
        <end position="976"/>
    </location>
</feature>
<dbReference type="CDD" id="cd18604">
    <property type="entry name" value="ABC_6TM_VMR1_D2_like"/>
    <property type="match status" value="1"/>
</dbReference>
<comment type="catalytic activity">
    <reaction evidence="1">
        <text>Random hydrolysis of (1-&gt;6)-alpha-D-mannosidic linkages in unbranched (1-&gt;6)-mannans.</text>
        <dbReference type="EC" id="3.2.1.101"/>
    </reaction>
</comment>
<evidence type="ECO:0000256" key="7">
    <source>
        <dbReference type="ARBA" id="ARBA00022692"/>
    </source>
</evidence>
<feature type="transmembrane region" description="Helical" evidence="18">
    <location>
        <begin position="1479"/>
        <end position="1497"/>
    </location>
</feature>
<dbReference type="PANTHER" id="PTHR24223">
    <property type="entry name" value="ATP-BINDING CASSETTE SUB-FAMILY C"/>
    <property type="match status" value="1"/>
</dbReference>
<dbReference type="CDD" id="cd03250">
    <property type="entry name" value="ABCC_MRP_domain1"/>
    <property type="match status" value="1"/>
</dbReference>
<dbReference type="Pfam" id="PF00664">
    <property type="entry name" value="ABC_membrane"/>
    <property type="match status" value="2"/>
</dbReference>
<dbReference type="Gene3D" id="1.50.10.20">
    <property type="match status" value="1"/>
</dbReference>
<dbReference type="InterPro" id="IPR003439">
    <property type="entry name" value="ABC_transporter-like_ATP-bd"/>
</dbReference>
<feature type="domain" description="ABC transporter" evidence="20">
    <location>
        <begin position="1651"/>
        <end position="1867"/>
    </location>
</feature>
<feature type="transmembrane region" description="Helical" evidence="18">
    <location>
        <begin position="1456"/>
        <end position="1473"/>
    </location>
</feature>
<evidence type="ECO:0000256" key="16">
    <source>
        <dbReference type="ARBA" id="ARBA00023295"/>
    </source>
</evidence>
<sequence>MWFKSTWTCLLYGLLFGQKVSAIDLQVDDEQSIKDAASQSIYGMMTWYHGNETGQIPGGFPDKWWEGAALSLALLNYWHFTGDDTYNDELSEALQFQGGPNGDYWTSNYSSFLGNDDQMFWGLAAIQAAESKLPDVSDGHSWLSLAQGVFNDQKNRWDTTKCGGGLRWQAFVYQSGYTMKNSVSNGGFFQLAARLYRYTGDSEYKDWAEKAWNWSASSVLMNNKTWVIADSANMDDNCKSPGNIQWTYNYGVYLGGAAYMYNKTSDDKWLTAVNGLLKTSFQQFFLSQHGGAMEEVTCEPSEQCNDNEILFKGLFSWWLAYTALLVPSTYDTILPKLEASIQAAAKSCTGLGNNTCGVRWYQSKYDGMNGMEQQISASNIFSSYLVRYEHSGKGPVTSTTGGDSKSNPNAGAESETDKDTPKPITTGDKAGAGILTVVMDSDNAWLSPCALPYFAIAPTSVALIIAVHHLFGPLLHRWRPEWTLPFVSEDEQQEELPQEGPKHQPLHWTITLFGFSTIGFFAEAWSCLYSNPNVFEIIFVTSWATAAALIAAKRPRSCSIPLLAYFILALAVDLSVAVQSDTGRRSKAVAHYVGASAALLNAFIILLMPFRTTSTPIFEISTVGQTPNSDFRSPEDNLRLWQFLTVSWIQPLIALGRNRQLHERDVWLLGFEFQHRRLHEKFRRLKGSVLARTLRANGLDVFIISTIAIVQMFCDFSTPVLLQQLLKSMQDPTKPKRVPLTYAFLSLVLRLVAAQSQVLNLWYGRRCYERSRGEMVMMVYEKALSRKNILGTHEKAAEVLNEEDETANGDTVTHGAEPSPAEQGQRSCVLGKIFNLLRGDVYDVAQRYWEIDSLIDKPLGLIIAVVLVWTLFGPSCFLGILSVLAAQAANAVVTKILLRYERVKRAATDVRLQITSQFVEAIRHLRWYGWQDHWLRQVMDARQHELDLRIITGLWNILITFINTFASGVFPVLALYSYTVLAGHELRIDIIFPALQLFSMLEVRLREIPSLITTLINASIALGRIEDFMAEPDKIQNPADTSTEHIPFHLDSCTYAWPGKLTPVLKDVSVIIPKGLTVISGKVGAGKTAFLQSLLGELDQIEGSSRVPNEMVGYCAQTPWLQSMSIRDNILFSSPYQEQRYKKTLEACALLPDLSRFKHGDLTFIGENGIGLSGGQKARVALARAVYSASNVLLLDDPLSALDHNTAEFVARKCLAGPLVQDRTVVLVTHRMALVRGIAGQIVNIVDGHATVYDKSAIEASTNTGTETSLIGQSESETEQDASSEEEASAVPEKFIEEEHRAEWGVKARVYWSYIRAGKYRWWLSLVLVLTVYRLAAVGQSWFLKGWGEAYNQIPLTLNDFFAWDRLPPPSDDVRPWLWAFFCIVSFQATTLLVSQSLMLVIVYCAGKTLFRQVMTRVSYATFRFFDVTPVGRLMNRLTSDIGVVDGNISSQFQTIAFYAITWISSILVIATATPTFLAFSLLLTVVFVLVFLRFLPTSQSLRRLEMVSLTPLLSNFGELLHGLTTVRAFRAEERFQDRVISVVDKFQGMDHFYWSLQAWLMYRFESLSALSTFGLTVLALYTDTTPGLVAFVLIAANSFVQSTHGLCKQYGQLQMDFVSVERVDELLHVEEESPGTIEPPAAWPTYGSDVVFENATMRYAPHLDPSLRDITLRIPGGSITAIIGRTGSGKSTLAVSLLSVIRPESGRILIDNINIADVSTQALRTRVTFVAQDPVLFPGSIRLNLDPTNDFSDRQCAEVLDRLCGRHGWNLETHIEAGGKNLSQGQRQLIALTRAVLRRSAVVILDEATASIDHETSLEIQQIVREELELSTVITIAHRVEAVKDAEYFVELEQGRVLREGRVGEL</sequence>
<dbReference type="Gene3D" id="3.40.50.300">
    <property type="entry name" value="P-loop containing nucleotide triphosphate hydrolases"/>
    <property type="match status" value="2"/>
</dbReference>
<dbReference type="GO" id="GO:0005524">
    <property type="term" value="F:ATP binding"/>
    <property type="evidence" value="ECO:0007669"/>
    <property type="project" value="UniProtKB-KW"/>
</dbReference>
<evidence type="ECO:0000256" key="13">
    <source>
        <dbReference type="ARBA" id="ARBA00022989"/>
    </source>
</evidence>
<evidence type="ECO:0000259" key="21">
    <source>
        <dbReference type="PROSITE" id="PS50929"/>
    </source>
</evidence>
<dbReference type="Pfam" id="PF00005">
    <property type="entry name" value="ABC_tran"/>
    <property type="match status" value="2"/>
</dbReference>
<dbReference type="InterPro" id="IPR050173">
    <property type="entry name" value="ABC_transporter_C-like"/>
</dbReference>
<dbReference type="SUPFAM" id="SSF52540">
    <property type="entry name" value="P-loop containing nucleoside triphosphate hydrolases"/>
    <property type="match status" value="2"/>
</dbReference>
<dbReference type="Gene3D" id="1.20.1560.10">
    <property type="entry name" value="ABC transporter type 1, transmembrane domain"/>
    <property type="match status" value="2"/>
</dbReference>
<feature type="compositionally biased region" description="Polar residues" evidence="17">
    <location>
        <begin position="396"/>
        <end position="409"/>
    </location>
</feature>
<evidence type="ECO:0000256" key="8">
    <source>
        <dbReference type="ARBA" id="ARBA00022729"/>
    </source>
</evidence>
<dbReference type="InterPro" id="IPR005198">
    <property type="entry name" value="Glyco_hydro_76"/>
</dbReference>
<proteinExistence type="inferred from homology"/>
<dbReference type="GO" id="GO:0012505">
    <property type="term" value="C:endomembrane system"/>
    <property type="evidence" value="ECO:0007669"/>
    <property type="project" value="UniProtKB-SubCell"/>
</dbReference>
<evidence type="ECO:0000256" key="9">
    <source>
        <dbReference type="ARBA" id="ARBA00022737"/>
    </source>
</evidence>
<comment type="subcellular location">
    <subcellularLocation>
        <location evidence="3">Endomembrane system</location>
    </subcellularLocation>
    <subcellularLocation>
        <location evidence="2">Membrane</location>
        <topology evidence="2">Multi-pass membrane protein</topology>
    </subcellularLocation>
</comment>
<evidence type="ECO:0000256" key="6">
    <source>
        <dbReference type="ARBA" id="ARBA00022448"/>
    </source>
</evidence>
<dbReference type="InterPro" id="IPR036640">
    <property type="entry name" value="ABC1_TM_sf"/>
</dbReference>
<dbReference type="GO" id="GO:0016887">
    <property type="term" value="F:ATP hydrolysis activity"/>
    <property type="evidence" value="ECO:0007669"/>
    <property type="project" value="InterPro"/>
</dbReference>
<evidence type="ECO:0000256" key="1">
    <source>
        <dbReference type="ARBA" id="ARBA00001452"/>
    </source>
</evidence>
<dbReference type="InterPro" id="IPR027417">
    <property type="entry name" value="P-loop_NTPase"/>
</dbReference>
<feature type="signal peptide" evidence="19">
    <location>
        <begin position="1"/>
        <end position="22"/>
    </location>
</feature>
<keyword evidence="11" id="KW-0378">Hydrolase</keyword>